<name>A0ABQ4EEY7_9ACTN</name>
<proteinExistence type="predicted"/>
<keyword evidence="2" id="KW-1185">Reference proteome</keyword>
<protein>
    <submittedName>
        <fullName evidence="1">Uncharacterized protein</fullName>
    </submittedName>
</protein>
<evidence type="ECO:0000313" key="2">
    <source>
        <dbReference type="Proteomes" id="UP000646749"/>
    </source>
</evidence>
<comment type="caution">
    <text evidence="1">The sequence shown here is derived from an EMBL/GenBank/DDBJ whole genome shotgun (WGS) entry which is preliminary data.</text>
</comment>
<evidence type="ECO:0000313" key="1">
    <source>
        <dbReference type="EMBL" id="GIG93293.1"/>
    </source>
</evidence>
<dbReference type="EMBL" id="BONW01000057">
    <property type="protein sequence ID" value="GIG93293.1"/>
    <property type="molecule type" value="Genomic_DNA"/>
</dbReference>
<dbReference type="Proteomes" id="UP000646749">
    <property type="component" value="Unassembled WGS sequence"/>
</dbReference>
<organism evidence="1 2">
    <name type="scientific">Plantactinospora endophytica</name>
    <dbReference type="NCBI Taxonomy" id="673535"/>
    <lineage>
        <taxon>Bacteria</taxon>
        <taxon>Bacillati</taxon>
        <taxon>Actinomycetota</taxon>
        <taxon>Actinomycetes</taxon>
        <taxon>Micromonosporales</taxon>
        <taxon>Micromonosporaceae</taxon>
        <taxon>Plantactinospora</taxon>
    </lineage>
</organism>
<gene>
    <name evidence="1" type="ORF">Pen02_82290</name>
</gene>
<sequence>MYCRCWQDGLAIPAPVGPVGIDQDGRLGLLKLWDRSNADEHGAVEDWLRHGCPHEDMRFAHEDVGAWAGVRIFQQTLREAGTSNFPRLLSYLPRTNDGWIPAAEVPAVLTELDYFENRARLPDKIVLVDEATGDGLYSYIEGCRGVFVWGRDYDLGVDPDGFFVVDKRVDPPVTLFRTVRFEQRVLPGGELEFADSGRTVRLEMTPIAGYLPVPPQRLAVQVRPGSAADFAYLLGVLRRLCAASLTTGNPVNWI</sequence>
<reference evidence="1 2" key="1">
    <citation type="submission" date="2021-01" db="EMBL/GenBank/DDBJ databases">
        <title>Whole genome shotgun sequence of Plantactinospora endophytica NBRC 110450.</title>
        <authorList>
            <person name="Komaki H."/>
            <person name="Tamura T."/>
        </authorList>
    </citation>
    <scope>NUCLEOTIDE SEQUENCE [LARGE SCALE GENOMIC DNA]</scope>
    <source>
        <strain evidence="1 2">NBRC 110450</strain>
    </source>
</reference>
<accession>A0ABQ4EEY7</accession>